<feature type="chain" id="PRO_5039641363" evidence="1">
    <location>
        <begin position="32"/>
        <end position="436"/>
    </location>
</feature>
<dbReference type="PROSITE" id="PS51318">
    <property type="entry name" value="TAT"/>
    <property type="match status" value="1"/>
</dbReference>
<dbReference type="EMBL" id="SNVW01000002">
    <property type="protein sequence ID" value="TDN45876.1"/>
    <property type="molecule type" value="Genomic_DNA"/>
</dbReference>
<dbReference type="Gene3D" id="3.40.190.10">
    <property type="entry name" value="Periplasmic binding protein-like II"/>
    <property type="match status" value="1"/>
</dbReference>
<evidence type="ECO:0000313" key="2">
    <source>
        <dbReference type="EMBL" id="TDN45876.1"/>
    </source>
</evidence>
<dbReference type="InterPro" id="IPR006311">
    <property type="entry name" value="TAT_signal"/>
</dbReference>
<evidence type="ECO:0000256" key="1">
    <source>
        <dbReference type="SAM" id="SignalP"/>
    </source>
</evidence>
<dbReference type="PANTHER" id="PTHR43649">
    <property type="entry name" value="ARABINOSE-BINDING PROTEIN-RELATED"/>
    <property type="match status" value="1"/>
</dbReference>
<comment type="caution">
    <text evidence="2">The sequence shown here is derived from an EMBL/GenBank/DDBJ whole genome shotgun (WGS) entry which is preliminary data.</text>
</comment>
<dbReference type="InterPro" id="IPR006059">
    <property type="entry name" value="SBP"/>
</dbReference>
<reference evidence="2 3" key="1">
    <citation type="submission" date="2019-03" db="EMBL/GenBank/DDBJ databases">
        <title>Genomic analyses of the natural microbiome of Caenorhabditis elegans.</title>
        <authorList>
            <person name="Samuel B."/>
        </authorList>
    </citation>
    <scope>NUCLEOTIDE SEQUENCE [LARGE SCALE GENOMIC DNA]</scope>
    <source>
        <strain evidence="2 3">JUb65</strain>
    </source>
</reference>
<name>A0A4R6DLU1_9MICO</name>
<feature type="signal peptide" evidence="1">
    <location>
        <begin position="1"/>
        <end position="31"/>
    </location>
</feature>
<dbReference type="Pfam" id="PF01547">
    <property type="entry name" value="SBP_bac_1"/>
    <property type="match status" value="1"/>
</dbReference>
<protein>
    <submittedName>
        <fullName evidence="2">Cellobiose transport system substrate-binding protein</fullName>
    </submittedName>
</protein>
<proteinExistence type="predicted"/>
<dbReference type="AlphaFoldDB" id="A0A4R6DLU1"/>
<sequence length="436" mass="47239">MTAAPTISLSRRGFLAGAGAIGALASTALLAGCSTGTAISKDPDELVLWYWNRSLDPKFLRQAAGGISGHGTKRLRPDLIGGASYDTKFRTALAGNAFIPDVLMVNSNCWLYFPDEDLFTDFDDHGGAAKRGEYYDWKSALGRTPSGRQCFWPVDTGPTGFFYRQDVLAKAGLPTDPDEVSDAISTWDGFRSFGAKIRKGADAATVITATQLFNQYIAASPTRYFDRDDRPVFERDDSSIRQAWENAVACVRSGLTGNLQSGTDQNAGWVSGRVAGQIEGAWWTQVIHDTAPDAAGQWRIARQPDRPGNSGGSFLAVPKTSKDPAAAVAFAQWITSPEVQSHTYNDIQLFPSTPASFANGIMRKPGDYFGDQDPLAFFNASAMDVPVTYISNSERFIGAFATEITNVEAGGKDPDRAWQDAVDQTNRVLEKRGVRA</sequence>
<accession>A0A4R6DLU1</accession>
<dbReference type="SUPFAM" id="SSF53850">
    <property type="entry name" value="Periplasmic binding protein-like II"/>
    <property type="match status" value="1"/>
</dbReference>
<dbReference type="InterPro" id="IPR050490">
    <property type="entry name" value="Bact_solute-bd_prot1"/>
</dbReference>
<dbReference type="RefSeq" id="WP_243736242.1">
    <property type="nucleotide sequence ID" value="NZ_SNVW01000002.1"/>
</dbReference>
<keyword evidence="1" id="KW-0732">Signal</keyword>
<gene>
    <name evidence="2" type="ORF">EDF64_102293</name>
</gene>
<organism evidence="2 3">
    <name type="scientific">Curtobacterium flaccumfaciens</name>
    <dbReference type="NCBI Taxonomy" id="2035"/>
    <lineage>
        <taxon>Bacteria</taxon>
        <taxon>Bacillati</taxon>
        <taxon>Actinomycetota</taxon>
        <taxon>Actinomycetes</taxon>
        <taxon>Micrococcales</taxon>
        <taxon>Microbacteriaceae</taxon>
        <taxon>Curtobacterium</taxon>
    </lineage>
</organism>
<dbReference type="Proteomes" id="UP000295764">
    <property type="component" value="Unassembled WGS sequence"/>
</dbReference>
<dbReference type="PANTHER" id="PTHR43649:SF32">
    <property type="entry name" value="SUGAR BINDING SECRETED PROTEIN"/>
    <property type="match status" value="1"/>
</dbReference>
<evidence type="ECO:0000313" key="3">
    <source>
        <dbReference type="Proteomes" id="UP000295764"/>
    </source>
</evidence>